<comment type="caution">
    <text evidence="1">The sequence shown here is derived from an EMBL/GenBank/DDBJ whole genome shotgun (WGS) entry which is preliminary data.</text>
</comment>
<evidence type="ECO:0000313" key="1">
    <source>
        <dbReference type="EMBL" id="PIL26853.1"/>
    </source>
</evidence>
<protein>
    <submittedName>
        <fullName evidence="1">Uncharacterized protein</fullName>
    </submittedName>
</protein>
<proteinExistence type="predicted"/>
<dbReference type="Proteomes" id="UP000230002">
    <property type="component" value="Unassembled WGS sequence"/>
</dbReference>
<sequence>MDDETAEIELLEQNLNKTRQISQRMTSILSSFDARLVKLEKSILPLYTSTQLLTRRSNNIESALQKIDEIASYHEGVAAEEALILRG</sequence>
<dbReference type="AlphaFoldDB" id="A0A2G8RZA4"/>
<evidence type="ECO:0000313" key="2">
    <source>
        <dbReference type="Proteomes" id="UP000230002"/>
    </source>
</evidence>
<name>A0A2G8RZA4_9APHY</name>
<gene>
    <name evidence="1" type="ORF">GSI_11033</name>
</gene>
<accession>A0A2G8RZA4</accession>
<dbReference type="OrthoDB" id="1922221at2759"/>
<reference evidence="1 2" key="1">
    <citation type="journal article" date="2015" name="Sci. Rep.">
        <title>Chromosome-level genome map provides insights into diverse defense mechanisms in the medicinal fungus Ganoderma sinense.</title>
        <authorList>
            <person name="Zhu Y."/>
            <person name="Xu J."/>
            <person name="Sun C."/>
            <person name="Zhou S."/>
            <person name="Xu H."/>
            <person name="Nelson D.R."/>
            <person name="Qian J."/>
            <person name="Song J."/>
            <person name="Luo H."/>
            <person name="Xiang L."/>
            <person name="Li Y."/>
            <person name="Xu Z."/>
            <person name="Ji A."/>
            <person name="Wang L."/>
            <person name="Lu S."/>
            <person name="Hayward A."/>
            <person name="Sun W."/>
            <person name="Li X."/>
            <person name="Schwartz D.C."/>
            <person name="Wang Y."/>
            <person name="Chen S."/>
        </authorList>
    </citation>
    <scope>NUCLEOTIDE SEQUENCE [LARGE SCALE GENOMIC DNA]</scope>
    <source>
        <strain evidence="1 2">ZZ0214-1</strain>
    </source>
</reference>
<dbReference type="STRING" id="1077348.A0A2G8RZA4"/>
<dbReference type="EMBL" id="AYKW01000035">
    <property type="protein sequence ID" value="PIL26853.1"/>
    <property type="molecule type" value="Genomic_DNA"/>
</dbReference>
<keyword evidence="2" id="KW-1185">Reference proteome</keyword>
<organism evidence="1 2">
    <name type="scientific">Ganoderma sinense ZZ0214-1</name>
    <dbReference type="NCBI Taxonomy" id="1077348"/>
    <lineage>
        <taxon>Eukaryota</taxon>
        <taxon>Fungi</taxon>
        <taxon>Dikarya</taxon>
        <taxon>Basidiomycota</taxon>
        <taxon>Agaricomycotina</taxon>
        <taxon>Agaricomycetes</taxon>
        <taxon>Polyporales</taxon>
        <taxon>Polyporaceae</taxon>
        <taxon>Ganoderma</taxon>
    </lineage>
</organism>